<dbReference type="KEGG" id="btay:LAJ60_04995"/>
<gene>
    <name evidence="1" type="ORF">LAJ60_04995</name>
</gene>
<accession>A0A9Q9DLL3</accession>
<sequence length="83" mass="9502">MNSICTQDNLTSIVASTTFQKARKRQIWCIKIVLRQALHLSASLPNNSFFCASSAQFPRRWKQRLVNLLNKRGSDIMIVESGY</sequence>
<evidence type="ECO:0000313" key="1">
    <source>
        <dbReference type="EMBL" id="USP02244.1"/>
    </source>
</evidence>
<name>A0A9Q9DLL3_BARTA</name>
<dbReference type="AlphaFoldDB" id="A0A9Q9DLL3"/>
<protein>
    <submittedName>
        <fullName evidence="1">Uncharacterized protein</fullName>
    </submittedName>
</protein>
<organism evidence="1 2">
    <name type="scientific">Bartonella taylorii</name>
    <dbReference type="NCBI Taxonomy" id="33046"/>
    <lineage>
        <taxon>Bacteria</taxon>
        <taxon>Pseudomonadati</taxon>
        <taxon>Pseudomonadota</taxon>
        <taxon>Alphaproteobacteria</taxon>
        <taxon>Hyphomicrobiales</taxon>
        <taxon>Bartonellaceae</taxon>
        <taxon>Bartonella</taxon>
    </lineage>
</organism>
<reference evidence="1" key="1">
    <citation type="journal article" date="2022" name="Proc. Natl. Acad. Sci. U.S.A.">
        <title>Identification of the Bartonella autotransporter CFA as a protective antigen and hypervariable target of neutralizing antibodies in mice.</title>
        <authorList>
            <person name="Siewert L.K."/>
            <person name="Korotaev A."/>
            <person name="Sedzicki J."/>
            <person name="Fromm K."/>
            <person name="Pinschewer D.D."/>
            <person name="Dehio C."/>
        </authorList>
    </citation>
    <scope>NUCLEOTIDE SEQUENCE</scope>
    <source>
        <strain evidence="1">IBS296</strain>
    </source>
</reference>
<evidence type="ECO:0000313" key="2">
    <source>
        <dbReference type="Proteomes" id="UP001056980"/>
    </source>
</evidence>
<dbReference type="Proteomes" id="UP001056980">
    <property type="component" value="Chromosome"/>
</dbReference>
<dbReference type="RefSeq" id="WP_252619341.1">
    <property type="nucleotide sequence ID" value="NZ_CP083444.1"/>
</dbReference>
<proteinExistence type="predicted"/>
<dbReference type="EMBL" id="CP083444">
    <property type="protein sequence ID" value="USP02244.1"/>
    <property type="molecule type" value="Genomic_DNA"/>
</dbReference>